<dbReference type="AlphaFoldDB" id="A0A1W6ASI9"/>
<reference evidence="1" key="1">
    <citation type="journal article" date="2018" name="Microb. Drug Resist.">
        <title>Dissemination of VanA-Type Enterococcus faecium Isolates in Hungary.</title>
        <authorList>
            <person name="Melegh S."/>
            <person name="Nyul A."/>
            <person name="Kovacs K."/>
            <person name="Kovacs T."/>
            <person name="Ghidan A."/>
            <person name="Dombradi Z."/>
            <person name="Szabo J."/>
            <person name="Berta B."/>
            <person name="Lesinszki V."/>
            <person name="Paszti J."/>
            <person name="Toth A."/>
            <person name="Mestyan G."/>
        </authorList>
    </citation>
    <scope>NUCLEOTIDE SEQUENCE</scope>
    <source>
        <strain evidence="1">VREfm1</strain>
        <plasmid evidence="1">pPEC013</plasmid>
    </source>
</reference>
<dbReference type="EMBL" id="KY595965">
    <property type="protein sequence ID" value="ARJ34096.1"/>
    <property type="molecule type" value="Genomic_DNA"/>
</dbReference>
<protein>
    <submittedName>
        <fullName evidence="1">Uncharacterized protein</fullName>
    </submittedName>
</protein>
<name>A0A1W6ASI9_ENTFC</name>
<evidence type="ECO:0000313" key="1">
    <source>
        <dbReference type="EMBL" id="ARJ34096.1"/>
    </source>
</evidence>
<sequence>MLLYNNNQPIYELVVKGYYLFVRGEERNG</sequence>
<accession>A0A1W6ASI9</accession>
<organism evidence="1">
    <name type="scientific">Enterococcus faecium</name>
    <name type="common">Streptococcus faecium</name>
    <dbReference type="NCBI Taxonomy" id="1352"/>
    <lineage>
        <taxon>Bacteria</taxon>
        <taxon>Bacillati</taxon>
        <taxon>Bacillota</taxon>
        <taxon>Bacilli</taxon>
        <taxon>Lactobacillales</taxon>
        <taxon>Enterococcaceae</taxon>
        <taxon>Enterococcus</taxon>
    </lineage>
</organism>
<proteinExistence type="predicted"/>
<keyword evidence="1" id="KW-0614">Plasmid</keyword>
<geneLocation type="plasmid" evidence="1">
    <name>pPEC013</name>
</geneLocation>